<dbReference type="RefSeq" id="WP_235871974.1">
    <property type="nucleotide sequence ID" value="NZ_FXXP01000002.1"/>
</dbReference>
<sequence length="105" mass="11608">MSGAGKSQNQPAAAPTPKSDKIPLFVERQTYRRRRLVDGARALPVLGLVLWLVPLLWAVPESKTHASSGLIYIFVVWIGLPLVAGILIQIMKIRPRVPRNDEGET</sequence>
<feature type="transmembrane region" description="Helical" evidence="2">
    <location>
        <begin position="71"/>
        <end position="90"/>
    </location>
</feature>
<proteinExistence type="predicted"/>
<dbReference type="Proteomes" id="UP000225972">
    <property type="component" value="Unassembled WGS sequence"/>
</dbReference>
<keyword evidence="4" id="KW-1185">Reference proteome</keyword>
<keyword evidence="2" id="KW-0472">Membrane</keyword>
<protein>
    <submittedName>
        <fullName evidence="3">Uncharacterized protein</fullName>
    </submittedName>
</protein>
<feature type="region of interest" description="Disordered" evidence="1">
    <location>
        <begin position="1"/>
        <end position="21"/>
    </location>
</feature>
<evidence type="ECO:0000313" key="4">
    <source>
        <dbReference type="Proteomes" id="UP000225972"/>
    </source>
</evidence>
<evidence type="ECO:0000256" key="1">
    <source>
        <dbReference type="SAM" id="MobiDB-lite"/>
    </source>
</evidence>
<reference evidence="4" key="1">
    <citation type="submission" date="2017-05" db="EMBL/GenBank/DDBJ databases">
        <authorList>
            <person name="Rodrigo-Torres L."/>
            <person name="Arahal R. D."/>
            <person name="Lucena T."/>
        </authorList>
    </citation>
    <scope>NUCLEOTIDE SEQUENCE [LARGE SCALE GENOMIC DNA]</scope>
    <source>
        <strain evidence="4">CECT 8649</strain>
    </source>
</reference>
<evidence type="ECO:0000313" key="3">
    <source>
        <dbReference type="EMBL" id="SMX29546.1"/>
    </source>
</evidence>
<organism evidence="3 4">
    <name type="scientific">Pelagimonas phthalicica</name>
    <dbReference type="NCBI Taxonomy" id="1037362"/>
    <lineage>
        <taxon>Bacteria</taxon>
        <taxon>Pseudomonadati</taxon>
        <taxon>Pseudomonadota</taxon>
        <taxon>Alphaproteobacteria</taxon>
        <taxon>Rhodobacterales</taxon>
        <taxon>Roseobacteraceae</taxon>
        <taxon>Pelagimonas</taxon>
    </lineage>
</organism>
<evidence type="ECO:0000256" key="2">
    <source>
        <dbReference type="SAM" id="Phobius"/>
    </source>
</evidence>
<feature type="transmembrane region" description="Helical" evidence="2">
    <location>
        <begin position="42"/>
        <end position="59"/>
    </location>
</feature>
<gene>
    <name evidence="3" type="ORF">TRP8649_03683</name>
</gene>
<keyword evidence="2" id="KW-1133">Transmembrane helix</keyword>
<accession>A0A238JI98</accession>
<feature type="compositionally biased region" description="Polar residues" evidence="1">
    <location>
        <begin position="1"/>
        <end position="11"/>
    </location>
</feature>
<name>A0A238JI98_9RHOB</name>
<dbReference type="AlphaFoldDB" id="A0A238JI98"/>
<keyword evidence="2" id="KW-0812">Transmembrane</keyword>
<dbReference type="EMBL" id="FXXP01000002">
    <property type="protein sequence ID" value="SMX29546.1"/>
    <property type="molecule type" value="Genomic_DNA"/>
</dbReference>